<organism evidence="7 8">
    <name type="scientific">Ilumatobacter fluminis</name>
    <dbReference type="NCBI Taxonomy" id="467091"/>
    <lineage>
        <taxon>Bacteria</taxon>
        <taxon>Bacillati</taxon>
        <taxon>Actinomycetota</taxon>
        <taxon>Acidimicrobiia</taxon>
        <taxon>Acidimicrobiales</taxon>
        <taxon>Ilumatobacteraceae</taxon>
        <taxon>Ilumatobacter</taxon>
    </lineage>
</organism>
<keyword evidence="8" id="KW-1185">Reference proteome</keyword>
<dbReference type="PANTHER" id="PTHR42839:SF2">
    <property type="entry name" value="ISOCHORISMATE SYNTHASE ENTC"/>
    <property type="match status" value="1"/>
</dbReference>
<dbReference type="PANTHER" id="PTHR42839">
    <property type="entry name" value="ISOCHORISMATE SYNTHASE ENTC"/>
    <property type="match status" value="1"/>
</dbReference>
<reference evidence="7 8" key="1">
    <citation type="submission" date="2019-03" db="EMBL/GenBank/DDBJ databases">
        <title>Sequencing the genomes of 1000 actinobacteria strains.</title>
        <authorList>
            <person name="Klenk H.-P."/>
        </authorList>
    </citation>
    <scope>NUCLEOTIDE SEQUENCE [LARGE SCALE GENOMIC DNA]</scope>
    <source>
        <strain evidence="7 8">DSM 18936</strain>
    </source>
</reference>
<comment type="similarity">
    <text evidence="2">Belongs to the isochorismate synthase family.</text>
</comment>
<evidence type="ECO:0000256" key="2">
    <source>
        <dbReference type="ARBA" id="ARBA00005297"/>
    </source>
</evidence>
<dbReference type="AlphaFoldDB" id="A0A4R7I152"/>
<dbReference type="InterPro" id="IPR005801">
    <property type="entry name" value="ADC_synthase"/>
</dbReference>
<proteinExistence type="inferred from homology"/>
<dbReference type="Gene3D" id="3.60.120.10">
    <property type="entry name" value="Anthranilate synthase"/>
    <property type="match status" value="1"/>
</dbReference>
<dbReference type="SUPFAM" id="SSF56322">
    <property type="entry name" value="ADC synthase"/>
    <property type="match status" value="1"/>
</dbReference>
<gene>
    <name evidence="7" type="ORF">BDK89_1777</name>
</gene>
<dbReference type="OrthoDB" id="9806579at2"/>
<accession>A0A4R7I152</accession>
<dbReference type="InterPro" id="IPR004561">
    <property type="entry name" value="IsoChor_synthase"/>
</dbReference>
<evidence type="ECO:0000259" key="6">
    <source>
        <dbReference type="Pfam" id="PF00425"/>
    </source>
</evidence>
<comment type="caution">
    <text evidence="7">The sequence shown here is derived from an EMBL/GenBank/DDBJ whole genome shotgun (WGS) entry which is preliminary data.</text>
</comment>
<feature type="domain" description="Chorismate-utilising enzyme C-terminal" evidence="6">
    <location>
        <begin position="138"/>
        <end position="389"/>
    </location>
</feature>
<dbReference type="EC" id="5.4.4.2" evidence="3"/>
<dbReference type="EMBL" id="SOAU01000001">
    <property type="protein sequence ID" value="TDT16193.1"/>
    <property type="molecule type" value="Genomic_DNA"/>
</dbReference>
<dbReference type="Pfam" id="PF00425">
    <property type="entry name" value="Chorismate_bind"/>
    <property type="match status" value="1"/>
</dbReference>
<dbReference type="GO" id="GO:0008909">
    <property type="term" value="F:isochorismate synthase activity"/>
    <property type="evidence" value="ECO:0007669"/>
    <property type="project" value="UniProtKB-EC"/>
</dbReference>
<evidence type="ECO:0000313" key="7">
    <source>
        <dbReference type="EMBL" id="TDT16193.1"/>
    </source>
</evidence>
<dbReference type="Proteomes" id="UP000294558">
    <property type="component" value="Unassembled WGS sequence"/>
</dbReference>
<evidence type="ECO:0000256" key="1">
    <source>
        <dbReference type="ARBA" id="ARBA00000799"/>
    </source>
</evidence>
<dbReference type="NCBIfam" id="TIGR00543">
    <property type="entry name" value="isochor_syn"/>
    <property type="match status" value="1"/>
</dbReference>
<keyword evidence="4" id="KW-0413">Isomerase</keyword>
<dbReference type="InterPro" id="IPR015890">
    <property type="entry name" value="Chorismate_C"/>
</dbReference>
<dbReference type="RefSeq" id="WP_133868590.1">
    <property type="nucleotide sequence ID" value="NZ_SOAU01000001.1"/>
</dbReference>
<evidence type="ECO:0000313" key="8">
    <source>
        <dbReference type="Proteomes" id="UP000294558"/>
    </source>
</evidence>
<evidence type="ECO:0000256" key="5">
    <source>
        <dbReference type="ARBA" id="ARBA00041564"/>
    </source>
</evidence>
<name>A0A4R7I152_9ACTN</name>
<evidence type="ECO:0000256" key="4">
    <source>
        <dbReference type="ARBA" id="ARBA00023235"/>
    </source>
</evidence>
<protein>
    <recommendedName>
        <fullName evidence="3">isochorismate synthase</fullName>
        <ecNumber evidence="3">5.4.4.2</ecNumber>
    </recommendedName>
    <alternativeName>
        <fullName evidence="5">Isochorismate mutase</fullName>
    </alternativeName>
</protein>
<evidence type="ECO:0000256" key="3">
    <source>
        <dbReference type="ARBA" id="ARBA00012824"/>
    </source>
</evidence>
<sequence>MRAVSRPLAEVVDRPVDLNDVARGDGYLFVRDGVGFAGRGVAARVPADEAVEFLAAVEHDDRAGGVNGPIALGALPFRPGADAELIVPAVVVGKDADGRQWITEIDDDDVRDAGPLLPEVEPEPTSASWTIEPLVDTDRYLAAVAAARDAVRAGTLQKAVIARPIEVRADRPIDVHTVLRRLKATFGSSHRFSIDGFIGASPELLVAVDGGVVSSFPLAGTTRTTGDDELDAKLAAELHASEKNRIEHAAAIEMVRDTLLPFCSYLDWAPEPEIVKVANVQHLGSRAEGMLSKPHATVIELVRALQPTPAVGGHPREAAIELIEQVEGFERGVYGGTVGWCDANGDGRWAVSLRCAELSDDRRSARLVAGGGIVADSDPLSELAETQAKFQAMLSALIRP</sequence>
<comment type="catalytic activity">
    <reaction evidence="1">
        <text>chorismate = isochorismate</text>
        <dbReference type="Rhea" id="RHEA:18985"/>
        <dbReference type="ChEBI" id="CHEBI:29748"/>
        <dbReference type="ChEBI" id="CHEBI:29780"/>
        <dbReference type="EC" id="5.4.4.2"/>
    </reaction>
</comment>